<dbReference type="GO" id="GO:0016020">
    <property type="term" value="C:membrane"/>
    <property type="evidence" value="ECO:0007669"/>
    <property type="project" value="UniProtKB-SubCell"/>
</dbReference>
<reference evidence="9" key="1">
    <citation type="submission" date="2015-01" db="EMBL/GenBank/DDBJ databases">
        <authorList>
            <person name="Durling Mikael"/>
        </authorList>
    </citation>
    <scope>NUCLEOTIDE SEQUENCE</scope>
</reference>
<keyword evidence="3 7" id="KW-0812">Transmembrane</keyword>
<evidence type="ECO:0000256" key="3">
    <source>
        <dbReference type="ARBA" id="ARBA00022692"/>
    </source>
</evidence>
<feature type="transmembrane region" description="Helical" evidence="7">
    <location>
        <begin position="138"/>
        <end position="157"/>
    </location>
</feature>
<dbReference type="InterPro" id="IPR011701">
    <property type="entry name" value="MFS"/>
</dbReference>
<dbReference type="PROSITE" id="PS50850">
    <property type="entry name" value="MFS"/>
    <property type="match status" value="1"/>
</dbReference>
<dbReference type="InterPro" id="IPR036259">
    <property type="entry name" value="MFS_trans_sf"/>
</dbReference>
<dbReference type="Proteomes" id="UP000616885">
    <property type="component" value="Unassembled WGS sequence"/>
</dbReference>
<gene>
    <name evidence="9" type="ORF">BN869_000008687_1</name>
    <name evidence="10" type="ORF">IM811_015679</name>
</gene>
<evidence type="ECO:0000256" key="1">
    <source>
        <dbReference type="ARBA" id="ARBA00004141"/>
    </source>
</evidence>
<feature type="region of interest" description="Disordered" evidence="6">
    <location>
        <begin position="1"/>
        <end position="21"/>
    </location>
</feature>
<evidence type="ECO:0000256" key="2">
    <source>
        <dbReference type="ARBA" id="ARBA00022448"/>
    </source>
</evidence>
<dbReference type="AlphaFoldDB" id="A0A0B7K608"/>
<dbReference type="InterPro" id="IPR020846">
    <property type="entry name" value="MFS_dom"/>
</dbReference>
<feature type="transmembrane region" description="Helical" evidence="7">
    <location>
        <begin position="230"/>
        <end position="249"/>
    </location>
</feature>
<feature type="transmembrane region" description="Helical" evidence="7">
    <location>
        <begin position="76"/>
        <end position="97"/>
    </location>
</feature>
<name>A0A0B7K608_BIOOC</name>
<evidence type="ECO:0000313" key="9">
    <source>
        <dbReference type="EMBL" id="CEO52629.1"/>
    </source>
</evidence>
<evidence type="ECO:0000256" key="5">
    <source>
        <dbReference type="ARBA" id="ARBA00023136"/>
    </source>
</evidence>
<feature type="transmembrane region" description="Helical" evidence="7">
    <location>
        <begin position="368"/>
        <end position="386"/>
    </location>
</feature>
<dbReference type="PANTHER" id="PTHR43791:SF97">
    <property type="entry name" value="ALLANTOATE TRANSPORTER, PUTATIVE (AFU_ORTHOLOGUE AFUA_1G14700)-RELATED"/>
    <property type="match status" value="1"/>
</dbReference>
<organism evidence="9">
    <name type="scientific">Bionectria ochroleuca</name>
    <name type="common">Gliocladium roseum</name>
    <dbReference type="NCBI Taxonomy" id="29856"/>
    <lineage>
        <taxon>Eukaryota</taxon>
        <taxon>Fungi</taxon>
        <taxon>Dikarya</taxon>
        <taxon>Ascomycota</taxon>
        <taxon>Pezizomycotina</taxon>
        <taxon>Sordariomycetes</taxon>
        <taxon>Hypocreomycetidae</taxon>
        <taxon>Hypocreales</taxon>
        <taxon>Bionectriaceae</taxon>
        <taxon>Clonostachys</taxon>
    </lineage>
</organism>
<feature type="transmembrane region" description="Helical" evidence="7">
    <location>
        <begin position="341"/>
        <end position="361"/>
    </location>
</feature>
<feature type="transmembrane region" description="Helical" evidence="7">
    <location>
        <begin position="298"/>
        <end position="321"/>
    </location>
</feature>
<protein>
    <recommendedName>
        <fullName evidence="8">Major facilitator superfamily (MFS) profile domain-containing protein</fullName>
    </recommendedName>
</protein>
<evidence type="ECO:0000256" key="6">
    <source>
        <dbReference type="SAM" id="MobiDB-lite"/>
    </source>
</evidence>
<feature type="transmembrane region" description="Helical" evidence="7">
    <location>
        <begin position="109"/>
        <end position="126"/>
    </location>
</feature>
<reference evidence="10" key="2">
    <citation type="submission" date="2020-10" db="EMBL/GenBank/DDBJ databases">
        <title>High-Quality Genome Resource of Clonostachys rosea strain S41 by Oxford Nanopore Long-Read Sequencing.</title>
        <authorList>
            <person name="Wang H."/>
        </authorList>
    </citation>
    <scope>NUCLEOTIDE SEQUENCE</scope>
    <source>
        <strain evidence="10">S41</strain>
    </source>
</reference>
<evidence type="ECO:0000259" key="8">
    <source>
        <dbReference type="PROSITE" id="PS50850"/>
    </source>
</evidence>
<feature type="transmembrane region" description="Helical" evidence="7">
    <location>
        <begin position="201"/>
        <end position="218"/>
    </location>
</feature>
<proteinExistence type="predicted"/>
<evidence type="ECO:0000256" key="4">
    <source>
        <dbReference type="ARBA" id="ARBA00022989"/>
    </source>
</evidence>
<dbReference type="Gene3D" id="1.20.1250.20">
    <property type="entry name" value="MFS general substrate transporter like domains"/>
    <property type="match status" value="1"/>
</dbReference>
<evidence type="ECO:0000256" key="7">
    <source>
        <dbReference type="SAM" id="Phobius"/>
    </source>
</evidence>
<keyword evidence="2" id="KW-0813">Transport</keyword>
<keyword evidence="4 7" id="KW-1133">Transmembrane helix</keyword>
<feature type="domain" description="Major facilitator superfamily (MFS) profile" evidence="8">
    <location>
        <begin position="73"/>
        <end position="487"/>
    </location>
</feature>
<dbReference type="GO" id="GO:0022857">
    <property type="term" value="F:transmembrane transporter activity"/>
    <property type="evidence" value="ECO:0007669"/>
    <property type="project" value="InterPro"/>
</dbReference>
<keyword evidence="5 7" id="KW-0472">Membrane</keyword>
<dbReference type="EMBL" id="JADCTT010000007">
    <property type="protein sequence ID" value="KAF9749652.1"/>
    <property type="molecule type" value="Genomic_DNA"/>
</dbReference>
<feature type="transmembrane region" description="Helical" evidence="7">
    <location>
        <begin position="428"/>
        <end position="449"/>
    </location>
</feature>
<feature type="transmembrane region" description="Helical" evidence="7">
    <location>
        <begin position="398"/>
        <end position="416"/>
    </location>
</feature>
<feature type="transmembrane region" description="Helical" evidence="7">
    <location>
        <begin position="169"/>
        <end position="189"/>
    </location>
</feature>
<dbReference type="Pfam" id="PF07690">
    <property type="entry name" value="MFS_1"/>
    <property type="match status" value="1"/>
</dbReference>
<dbReference type="PANTHER" id="PTHR43791">
    <property type="entry name" value="PERMEASE-RELATED"/>
    <property type="match status" value="1"/>
</dbReference>
<sequence length="521" mass="58151">MADNSKAAKVSTLSPGEVEDNSSIARGKVDHHTIADANSDVDVAAKYANMFTNGETYSIAEWVKLRWKLDLRLVPLLWFNVTLGAMDKVTTATASLYSFREDTGLSGDRYSWVGSAFYFGYLVWCLPSGSLLQKYPIAKLMCVAQILWGLILIGTGFANNFASLMALRVLLGALEAPIVPGNFLVLSMWYTRREQPLRTGLMYTGLSVCFTGPIGWGIGFLMDDHKWRSMFWITGAMTIVWAVVIGFFLPDNPVKAKFVTEREKAIVVDRLRADQTGVENKQFKKDQLIEALTDPKTWLMFFFHVVISIPNGGLTNFAPLVIKGLGYTAQRSTLLTMPTGIIQTLSSYICNGGVFLCAKYFPTKQCRSAWVIFGIIVGLISAVFLYTLPLTDYQGRLAALYMSYFYLGPYIVSLGINTANTAGHTKKVTVNALIFIAYCVSNIIGPQFFKSEQAPVYSLGMGAILGSYVLAMIIMVLYATYCWWENRRRDAVDEAAGQQAHVDTDFRDLTDKQNIHFRYVW</sequence>
<dbReference type="SUPFAM" id="SSF103473">
    <property type="entry name" value="MFS general substrate transporter"/>
    <property type="match status" value="1"/>
</dbReference>
<accession>A0A0B7K608</accession>
<comment type="subcellular location">
    <subcellularLocation>
        <location evidence="1">Membrane</location>
        <topology evidence="1">Multi-pass membrane protein</topology>
    </subcellularLocation>
</comment>
<evidence type="ECO:0000313" key="10">
    <source>
        <dbReference type="EMBL" id="KAF9749652.1"/>
    </source>
</evidence>
<dbReference type="EMBL" id="CDPU01000029">
    <property type="protein sequence ID" value="CEO52629.1"/>
    <property type="molecule type" value="Genomic_DNA"/>
</dbReference>
<feature type="transmembrane region" description="Helical" evidence="7">
    <location>
        <begin position="455"/>
        <end position="479"/>
    </location>
</feature>